<keyword evidence="1" id="KW-0732">Signal</keyword>
<dbReference type="Proteomes" id="UP000253759">
    <property type="component" value="Unassembled WGS sequence"/>
</dbReference>
<dbReference type="Gene3D" id="2.40.160.20">
    <property type="match status" value="1"/>
</dbReference>
<dbReference type="OrthoDB" id="5643626at2"/>
<evidence type="ECO:0000313" key="3">
    <source>
        <dbReference type="Proteomes" id="UP000253759"/>
    </source>
</evidence>
<dbReference type="AlphaFoldDB" id="A0A369W1A5"/>
<proteinExistence type="predicted"/>
<evidence type="ECO:0000256" key="1">
    <source>
        <dbReference type="SAM" id="SignalP"/>
    </source>
</evidence>
<evidence type="ECO:0000313" key="2">
    <source>
        <dbReference type="EMBL" id="RDE08143.1"/>
    </source>
</evidence>
<feature type="signal peptide" evidence="1">
    <location>
        <begin position="1"/>
        <end position="22"/>
    </location>
</feature>
<reference evidence="3" key="1">
    <citation type="submission" date="2018-07" db="EMBL/GenBank/DDBJ databases">
        <authorList>
            <person name="Liu B.-T."/>
            <person name="Du Z."/>
        </authorList>
    </citation>
    <scope>NUCLEOTIDE SEQUENCE [LARGE SCALE GENOMIC DNA]</scope>
    <source>
        <strain evidence="3">XYN52</strain>
    </source>
</reference>
<organism evidence="2 3">
    <name type="scientific">Pelagibacterium lacus</name>
    <dbReference type="NCBI Taxonomy" id="2282655"/>
    <lineage>
        <taxon>Bacteria</taxon>
        <taxon>Pseudomonadati</taxon>
        <taxon>Pseudomonadota</taxon>
        <taxon>Alphaproteobacteria</taxon>
        <taxon>Hyphomicrobiales</taxon>
        <taxon>Devosiaceae</taxon>
        <taxon>Pelagibacterium</taxon>
    </lineage>
</organism>
<dbReference type="InterPro" id="IPR011250">
    <property type="entry name" value="OMP/PagP_B-barrel"/>
</dbReference>
<comment type="caution">
    <text evidence="2">The sequence shown here is derived from an EMBL/GenBank/DDBJ whole genome shotgun (WGS) entry which is preliminary data.</text>
</comment>
<sequence length="240" mass="25214">MKKLTAAFAVGLSAILSTAAFAADPVSFDYPVYKDYIPPYIPPVDEGLKGSFYLRGSVAGNAGWAWEANHPDTGDVFSITSLGWGYSAGIGAGWESGDGWRVDVTGDYLANNGMIADVAGVDHELELRSTIVLANAYYDFGLGGQGLTAAGGMFGYVGASVGAAFNESRVSDGAWGPRGSNTSLAAAGMAGVGYDFGALVADLGYRGLYIHQIANANSTPRYTVDNALFHEVRATMRYRF</sequence>
<keyword evidence="3" id="KW-1185">Reference proteome</keyword>
<evidence type="ECO:0008006" key="4">
    <source>
        <dbReference type="Google" id="ProtNLM"/>
    </source>
</evidence>
<name>A0A369W1A5_9HYPH</name>
<accession>A0A369W1A5</accession>
<dbReference type="EMBL" id="QQNH01000022">
    <property type="protein sequence ID" value="RDE08143.1"/>
    <property type="molecule type" value="Genomic_DNA"/>
</dbReference>
<protein>
    <recommendedName>
        <fullName evidence="4">Porin family protein</fullName>
    </recommendedName>
</protein>
<gene>
    <name evidence="2" type="ORF">DVH29_12845</name>
</gene>
<dbReference type="SUPFAM" id="SSF56925">
    <property type="entry name" value="OMPA-like"/>
    <property type="match status" value="1"/>
</dbReference>
<feature type="chain" id="PRO_5016893531" description="Porin family protein" evidence="1">
    <location>
        <begin position="23"/>
        <end position="240"/>
    </location>
</feature>
<dbReference type="RefSeq" id="WP_147276089.1">
    <property type="nucleotide sequence ID" value="NZ_QQNH01000022.1"/>
</dbReference>